<protein>
    <submittedName>
        <fullName evidence="2">Uncharacterized protein</fullName>
    </submittedName>
</protein>
<dbReference type="Proteomes" id="UP000236161">
    <property type="component" value="Unassembled WGS sequence"/>
</dbReference>
<feature type="transmembrane region" description="Helical" evidence="1">
    <location>
        <begin position="20"/>
        <end position="42"/>
    </location>
</feature>
<evidence type="ECO:0000313" key="3">
    <source>
        <dbReference type="Proteomes" id="UP000236161"/>
    </source>
</evidence>
<organism evidence="2 3">
    <name type="scientific">Apostasia shenzhenica</name>
    <dbReference type="NCBI Taxonomy" id="1088818"/>
    <lineage>
        <taxon>Eukaryota</taxon>
        <taxon>Viridiplantae</taxon>
        <taxon>Streptophyta</taxon>
        <taxon>Embryophyta</taxon>
        <taxon>Tracheophyta</taxon>
        <taxon>Spermatophyta</taxon>
        <taxon>Magnoliopsida</taxon>
        <taxon>Liliopsida</taxon>
        <taxon>Asparagales</taxon>
        <taxon>Orchidaceae</taxon>
        <taxon>Apostasioideae</taxon>
        <taxon>Apostasia</taxon>
    </lineage>
</organism>
<evidence type="ECO:0000313" key="2">
    <source>
        <dbReference type="EMBL" id="PKA49144.1"/>
    </source>
</evidence>
<accession>A0A2I0A0T6</accession>
<dbReference type="PANTHER" id="PTHR33344">
    <property type="entry name" value="OS02G0761600 PROTEIN"/>
    <property type="match status" value="1"/>
</dbReference>
<keyword evidence="1" id="KW-0472">Membrane</keyword>
<keyword evidence="1" id="KW-1133">Transmembrane helix</keyword>
<dbReference type="PANTHER" id="PTHR33344:SF1">
    <property type="entry name" value="OS06G0214100 PROTEIN"/>
    <property type="match status" value="1"/>
</dbReference>
<dbReference type="STRING" id="1088818.A0A2I0A0T6"/>
<gene>
    <name evidence="2" type="ORF">AXF42_Ash010829</name>
</gene>
<name>A0A2I0A0T6_9ASPA</name>
<dbReference type="AlphaFoldDB" id="A0A2I0A0T6"/>
<sequence>MARSILDRTGGVKWCSYKSLTIFICLVNLVVVLYLLCSIRVFSSQSSGQYLFPVKVGQETVYHVFFFWHLAEELLFFPRRFLRRKEHVRRTEESARIRRTLEPVELVRLVKQLSKRFDGERLGWDSDQSVKQKLAGEILQRLSELGPGTNATEQRGFPVLQCLSFLSSVIYVDIILMLMLVKETVGLWLAEKLKSLKLILLNSTTESSMLAKDANILARALESDRKKFLEDIGLWIPSETNNYEINDNPENATEFEEDLIPGQLLPPECHADPHTDYDGLAVRWGPTHHKATLLIVVRHAVEPRLNFKDKYPETYRDSHPKAPVNVPWISGVLI</sequence>
<keyword evidence="1" id="KW-0812">Transmembrane</keyword>
<dbReference type="EMBL" id="KZ452040">
    <property type="protein sequence ID" value="PKA49144.1"/>
    <property type="molecule type" value="Genomic_DNA"/>
</dbReference>
<evidence type="ECO:0000256" key="1">
    <source>
        <dbReference type="SAM" id="Phobius"/>
    </source>
</evidence>
<dbReference type="OrthoDB" id="508259at2759"/>
<reference evidence="2 3" key="1">
    <citation type="journal article" date="2017" name="Nature">
        <title>The Apostasia genome and the evolution of orchids.</title>
        <authorList>
            <person name="Zhang G.Q."/>
            <person name="Liu K.W."/>
            <person name="Li Z."/>
            <person name="Lohaus R."/>
            <person name="Hsiao Y.Y."/>
            <person name="Niu S.C."/>
            <person name="Wang J.Y."/>
            <person name="Lin Y.C."/>
            <person name="Xu Q."/>
            <person name="Chen L.J."/>
            <person name="Yoshida K."/>
            <person name="Fujiwara S."/>
            <person name="Wang Z.W."/>
            <person name="Zhang Y.Q."/>
            <person name="Mitsuda N."/>
            <person name="Wang M."/>
            <person name="Liu G.H."/>
            <person name="Pecoraro L."/>
            <person name="Huang H.X."/>
            <person name="Xiao X.J."/>
            <person name="Lin M."/>
            <person name="Wu X.Y."/>
            <person name="Wu W.L."/>
            <person name="Chen Y.Y."/>
            <person name="Chang S.B."/>
            <person name="Sakamoto S."/>
            <person name="Ohme-Takagi M."/>
            <person name="Yagi M."/>
            <person name="Zeng S.J."/>
            <person name="Shen C.Y."/>
            <person name="Yeh C.M."/>
            <person name="Luo Y.B."/>
            <person name="Tsai W.C."/>
            <person name="Van de Peer Y."/>
            <person name="Liu Z.J."/>
        </authorList>
    </citation>
    <scope>NUCLEOTIDE SEQUENCE [LARGE SCALE GENOMIC DNA]</scope>
    <source>
        <strain evidence="3">cv. Shenzhen</strain>
        <tissue evidence="2">Stem</tissue>
    </source>
</reference>
<keyword evidence="3" id="KW-1185">Reference proteome</keyword>
<proteinExistence type="predicted"/>